<dbReference type="InterPro" id="IPR023365">
    <property type="entry name" value="Sortase_dom-sf"/>
</dbReference>
<feature type="site" description="Transition state stabilizer" evidence="3">
    <location>
        <position position="248"/>
    </location>
</feature>
<organism evidence="6 7">
    <name type="scientific">Caldibacillus debilis</name>
    <dbReference type="NCBI Taxonomy" id="301148"/>
    <lineage>
        <taxon>Bacteria</taxon>
        <taxon>Bacillati</taxon>
        <taxon>Bacillota</taxon>
        <taxon>Bacilli</taxon>
        <taxon>Bacillales</taxon>
        <taxon>Bacillaceae</taxon>
        <taxon>Caldibacillus</taxon>
    </lineage>
</organism>
<keyword evidence="1" id="KW-0378">Hydrolase</keyword>
<dbReference type="EMBL" id="QEWE01000047">
    <property type="protein sequence ID" value="REJ23750.1"/>
    <property type="molecule type" value="Genomic_DNA"/>
</dbReference>
<keyword evidence="5" id="KW-0812">Transmembrane</keyword>
<dbReference type="InterPro" id="IPR005754">
    <property type="entry name" value="Sortase"/>
</dbReference>
<gene>
    <name evidence="6" type="primary">srtB</name>
    <name evidence="6" type="ORF">C6P37_16770</name>
</gene>
<dbReference type="AlphaFoldDB" id="A0A3E0JVF2"/>
<name>A0A3E0JVF2_9BACI</name>
<reference evidence="6 7" key="1">
    <citation type="submission" date="2018-03" db="EMBL/GenBank/DDBJ databases">
        <authorList>
            <person name="Keele B.F."/>
        </authorList>
    </citation>
    <scope>NUCLEOTIDE SEQUENCE [LARGE SCALE GENOMIC DNA]</scope>
    <source>
        <strain evidence="6">ZCTH4_d</strain>
    </source>
</reference>
<proteinExistence type="predicted"/>
<evidence type="ECO:0000313" key="6">
    <source>
        <dbReference type="EMBL" id="REJ23750.1"/>
    </source>
</evidence>
<dbReference type="Pfam" id="PF04203">
    <property type="entry name" value="Sortase"/>
    <property type="match status" value="1"/>
</dbReference>
<dbReference type="InterPro" id="IPR009835">
    <property type="entry name" value="SrtB"/>
</dbReference>
<evidence type="ECO:0000256" key="4">
    <source>
        <dbReference type="PIRSR" id="PIRSR605754-1"/>
    </source>
</evidence>
<dbReference type="GO" id="GO:0016787">
    <property type="term" value="F:hydrolase activity"/>
    <property type="evidence" value="ECO:0007669"/>
    <property type="project" value="UniProtKB-KW"/>
</dbReference>
<feature type="transmembrane region" description="Helical" evidence="5">
    <location>
        <begin position="21"/>
        <end position="41"/>
    </location>
</feature>
<evidence type="ECO:0000256" key="3">
    <source>
        <dbReference type="PIRSR" id="PIRSR030150-2"/>
    </source>
</evidence>
<feature type="active site" description="Acyl-thioester intermediate" evidence="2">
    <location>
        <position position="238"/>
    </location>
</feature>
<evidence type="ECO:0000256" key="5">
    <source>
        <dbReference type="SAM" id="Phobius"/>
    </source>
</evidence>
<dbReference type="Proteomes" id="UP000257014">
    <property type="component" value="Unassembled WGS sequence"/>
</dbReference>
<dbReference type="InterPro" id="IPR015986">
    <property type="entry name" value="SrtB_Firmicute"/>
</dbReference>
<dbReference type="RefSeq" id="WP_276645009.1">
    <property type="nucleotide sequence ID" value="NZ_QEVZ01000008.1"/>
</dbReference>
<dbReference type="NCBIfam" id="TIGR03064">
    <property type="entry name" value="sortase_srtB"/>
    <property type="match status" value="1"/>
</dbReference>
<keyword evidence="5" id="KW-0472">Membrane</keyword>
<dbReference type="CDD" id="cd05826">
    <property type="entry name" value="Sortase_B"/>
    <property type="match status" value="1"/>
</dbReference>
<protein>
    <submittedName>
        <fullName evidence="6">SrtB family sortase</fullName>
    </submittedName>
</protein>
<comment type="caution">
    <text evidence="6">The sequence shown here is derived from an EMBL/GenBank/DDBJ whole genome shotgun (WGS) entry which is preliminary data.</text>
</comment>
<sequence>MATGRNDRGIRKFIGKLVNMVCFGIMFFSSYQIISILYDYYANRQVMAEIQEVYQESRDGEDSQESGDMKGIRSSFTELLRISPDIVGWIEIPGTDISYPVLQAENNEFYLTRNYKKEKSRAGSIFMDYRNDVKDLKRNVILYGHRMKDDSMFGQLDKYLSEPFFRRHRIIYFDTLYESYDAEVFAVYKTTTDFYYIDTDFSSDEEYLSFVRRLLDRSVYKTDLAIGPDDPVLTLSTCDYTFPGGKGRLVIHARLKKKM</sequence>
<evidence type="ECO:0000256" key="1">
    <source>
        <dbReference type="ARBA" id="ARBA00022801"/>
    </source>
</evidence>
<dbReference type="PIRSF" id="PIRSF030150">
    <property type="entry name" value="UCP030150"/>
    <property type="match status" value="1"/>
</dbReference>
<keyword evidence="5" id="KW-1133">Transmembrane helix</keyword>
<evidence type="ECO:0000256" key="2">
    <source>
        <dbReference type="PIRSR" id="PIRSR030150-1"/>
    </source>
</evidence>
<dbReference type="SUPFAM" id="SSF63817">
    <property type="entry name" value="Sortase"/>
    <property type="match status" value="1"/>
</dbReference>
<accession>A0A3E0JVF2</accession>
<dbReference type="Gene3D" id="2.40.260.10">
    <property type="entry name" value="Sortase"/>
    <property type="match status" value="1"/>
</dbReference>
<evidence type="ECO:0000313" key="7">
    <source>
        <dbReference type="Proteomes" id="UP000257014"/>
    </source>
</evidence>
<feature type="active site" description="Proton donor/acceptor" evidence="4">
    <location>
        <position position="145"/>
    </location>
</feature>